<name>A0ABN2NF99_9PSEU</name>
<organism evidence="2 3">
    <name type="scientific">Pseudonocardia ailaonensis</name>
    <dbReference type="NCBI Taxonomy" id="367279"/>
    <lineage>
        <taxon>Bacteria</taxon>
        <taxon>Bacillati</taxon>
        <taxon>Actinomycetota</taxon>
        <taxon>Actinomycetes</taxon>
        <taxon>Pseudonocardiales</taxon>
        <taxon>Pseudonocardiaceae</taxon>
        <taxon>Pseudonocardia</taxon>
    </lineage>
</organism>
<evidence type="ECO:0000313" key="2">
    <source>
        <dbReference type="EMBL" id="GAA1866595.1"/>
    </source>
</evidence>
<dbReference type="InterPro" id="IPR032710">
    <property type="entry name" value="NTF2-like_dom_sf"/>
</dbReference>
<dbReference type="Proteomes" id="UP001500449">
    <property type="component" value="Unassembled WGS sequence"/>
</dbReference>
<dbReference type="Gene3D" id="3.10.450.50">
    <property type="match status" value="1"/>
</dbReference>
<keyword evidence="3" id="KW-1185">Reference proteome</keyword>
<gene>
    <name evidence="2" type="ORF">GCM10009836_53750</name>
</gene>
<dbReference type="EMBL" id="BAAAQK010000022">
    <property type="protein sequence ID" value="GAA1866595.1"/>
    <property type="molecule type" value="Genomic_DNA"/>
</dbReference>
<dbReference type="Pfam" id="PF13577">
    <property type="entry name" value="SnoaL_4"/>
    <property type="match status" value="1"/>
</dbReference>
<accession>A0ABN2NF99</accession>
<dbReference type="SUPFAM" id="SSF54427">
    <property type="entry name" value="NTF2-like"/>
    <property type="match status" value="1"/>
</dbReference>
<dbReference type="InterPro" id="IPR037401">
    <property type="entry name" value="SnoaL-like"/>
</dbReference>
<evidence type="ECO:0000259" key="1">
    <source>
        <dbReference type="Pfam" id="PF13577"/>
    </source>
</evidence>
<evidence type="ECO:0000313" key="3">
    <source>
        <dbReference type="Proteomes" id="UP001500449"/>
    </source>
</evidence>
<proteinExistence type="predicted"/>
<feature type="domain" description="SnoaL-like" evidence="1">
    <location>
        <begin position="19"/>
        <end position="143"/>
    </location>
</feature>
<sequence>MTTPDVLAELAELRHRIDALESREAIQILRDRFHDHVNTNRWAEIGDLFTDDAVMDYDYLGSASGRAEIGAFFARIPELLPDGEGAPFVRQFLHAHAVEVDGDTATGTSHLFATPIYHGQSFVLAGRFADTYQRVDGRWLFASVALEIWYSVPVTEGWAGARRHHMQL</sequence>
<protein>
    <recommendedName>
        <fullName evidence="1">SnoaL-like domain-containing protein</fullName>
    </recommendedName>
</protein>
<comment type="caution">
    <text evidence="2">The sequence shown here is derived from an EMBL/GenBank/DDBJ whole genome shotgun (WGS) entry which is preliminary data.</text>
</comment>
<reference evidence="2 3" key="1">
    <citation type="journal article" date="2019" name="Int. J. Syst. Evol. Microbiol.">
        <title>The Global Catalogue of Microorganisms (GCM) 10K type strain sequencing project: providing services to taxonomists for standard genome sequencing and annotation.</title>
        <authorList>
            <consortium name="The Broad Institute Genomics Platform"/>
            <consortium name="The Broad Institute Genome Sequencing Center for Infectious Disease"/>
            <person name="Wu L."/>
            <person name="Ma J."/>
        </authorList>
    </citation>
    <scope>NUCLEOTIDE SEQUENCE [LARGE SCALE GENOMIC DNA]</scope>
    <source>
        <strain evidence="2 3">JCM 16009</strain>
    </source>
</reference>
<dbReference type="RefSeq" id="WP_344422870.1">
    <property type="nucleotide sequence ID" value="NZ_BAAAQK010000022.1"/>
</dbReference>